<proteinExistence type="predicted"/>
<dbReference type="GeneID" id="116287822"/>
<accession>A0A6P8H494</accession>
<dbReference type="OrthoDB" id="10317652at2759"/>
<gene>
    <name evidence="3" type="primary">LOC116287822</name>
</gene>
<dbReference type="AlphaFoldDB" id="A0A6P8H494"/>
<organism evidence="2 3">
    <name type="scientific">Actinia tenebrosa</name>
    <name type="common">Australian red waratah sea anemone</name>
    <dbReference type="NCBI Taxonomy" id="6105"/>
    <lineage>
        <taxon>Eukaryota</taxon>
        <taxon>Metazoa</taxon>
        <taxon>Cnidaria</taxon>
        <taxon>Anthozoa</taxon>
        <taxon>Hexacorallia</taxon>
        <taxon>Actiniaria</taxon>
        <taxon>Actiniidae</taxon>
        <taxon>Actinia</taxon>
    </lineage>
</organism>
<dbReference type="RefSeq" id="XP_031550378.1">
    <property type="nucleotide sequence ID" value="XM_031694518.1"/>
</dbReference>
<keyword evidence="2" id="KW-1185">Reference proteome</keyword>
<evidence type="ECO:0000313" key="2">
    <source>
        <dbReference type="Proteomes" id="UP000515163"/>
    </source>
</evidence>
<name>A0A6P8H494_ACTTE</name>
<protein>
    <submittedName>
        <fullName evidence="3">Uncharacterized protein LOC116287822 isoform X1</fullName>
    </submittedName>
</protein>
<dbReference type="Proteomes" id="UP000515163">
    <property type="component" value="Unplaced"/>
</dbReference>
<sequence length="263" mass="29889">MSGRLMSAFIDAFNALIACSISWWHIVQKVTAIAKSYSHTSSFRGQTKMISLQSWVLICLVSIAAMKIKDSDASMPATLPTQTVTSGSTVEIKVTDDAGTKYRWCVFGIWNADDINPNPWLSDVNNYKGENEVEVIPGTAYDGRVSFFGDLNVGKAWFRITDVKEEDSNRYKMRCNSNQGKFYHPVMELKVLPAEKEWEPLGCYEDSSDRALSFYHGKIKFDDSPGGFKRMFEECKKKQRKKGLNTLEYSTRQNAGHRQKMKK</sequence>
<dbReference type="Gene3D" id="2.60.40.10">
    <property type="entry name" value="Immunoglobulins"/>
    <property type="match status" value="1"/>
</dbReference>
<dbReference type="InterPro" id="IPR013783">
    <property type="entry name" value="Ig-like_fold"/>
</dbReference>
<dbReference type="KEGG" id="aten:116287822"/>
<evidence type="ECO:0000313" key="3">
    <source>
        <dbReference type="RefSeq" id="XP_031550378.1"/>
    </source>
</evidence>
<feature type="region of interest" description="Disordered" evidence="1">
    <location>
        <begin position="242"/>
        <end position="263"/>
    </location>
</feature>
<reference evidence="3" key="1">
    <citation type="submission" date="2025-08" db="UniProtKB">
        <authorList>
            <consortium name="RefSeq"/>
        </authorList>
    </citation>
    <scope>IDENTIFICATION</scope>
    <source>
        <tissue evidence="3">Tentacle</tissue>
    </source>
</reference>
<evidence type="ECO:0000256" key="1">
    <source>
        <dbReference type="SAM" id="MobiDB-lite"/>
    </source>
</evidence>
<dbReference type="InterPro" id="IPR036179">
    <property type="entry name" value="Ig-like_dom_sf"/>
</dbReference>
<dbReference type="InParanoid" id="A0A6P8H494"/>
<dbReference type="SUPFAM" id="SSF48726">
    <property type="entry name" value="Immunoglobulin"/>
    <property type="match status" value="1"/>
</dbReference>